<gene>
    <name evidence="2" type="ORF">AVEN_48106_1</name>
</gene>
<evidence type="ECO:0000256" key="1">
    <source>
        <dbReference type="SAM" id="MobiDB-lite"/>
    </source>
</evidence>
<dbReference type="OrthoDB" id="10525558at2759"/>
<name>A0A4Y2TW90_ARAVE</name>
<organism evidence="2 3">
    <name type="scientific">Araneus ventricosus</name>
    <name type="common">Orbweaver spider</name>
    <name type="synonym">Epeira ventricosa</name>
    <dbReference type="NCBI Taxonomy" id="182803"/>
    <lineage>
        <taxon>Eukaryota</taxon>
        <taxon>Metazoa</taxon>
        <taxon>Ecdysozoa</taxon>
        <taxon>Arthropoda</taxon>
        <taxon>Chelicerata</taxon>
        <taxon>Arachnida</taxon>
        <taxon>Araneae</taxon>
        <taxon>Araneomorphae</taxon>
        <taxon>Entelegynae</taxon>
        <taxon>Araneoidea</taxon>
        <taxon>Araneidae</taxon>
        <taxon>Araneus</taxon>
    </lineage>
</organism>
<keyword evidence="3" id="KW-1185">Reference proteome</keyword>
<protein>
    <submittedName>
        <fullName evidence="2">Uncharacterized protein</fullName>
    </submittedName>
</protein>
<dbReference type="AlphaFoldDB" id="A0A4Y2TW90"/>
<accession>A0A4Y2TW90</accession>
<evidence type="ECO:0000313" key="3">
    <source>
        <dbReference type="Proteomes" id="UP000499080"/>
    </source>
</evidence>
<dbReference type="EMBL" id="BGPR01031087">
    <property type="protein sequence ID" value="GBO03954.1"/>
    <property type="molecule type" value="Genomic_DNA"/>
</dbReference>
<reference evidence="2 3" key="1">
    <citation type="journal article" date="2019" name="Sci. Rep.">
        <title>Orb-weaving spider Araneus ventricosus genome elucidates the spidroin gene catalogue.</title>
        <authorList>
            <person name="Kono N."/>
            <person name="Nakamura H."/>
            <person name="Ohtoshi R."/>
            <person name="Moran D.A.P."/>
            <person name="Shinohara A."/>
            <person name="Yoshida Y."/>
            <person name="Fujiwara M."/>
            <person name="Mori M."/>
            <person name="Tomita M."/>
            <person name="Arakawa K."/>
        </authorList>
    </citation>
    <scope>NUCLEOTIDE SEQUENCE [LARGE SCALE GENOMIC DNA]</scope>
</reference>
<evidence type="ECO:0000313" key="2">
    <source>
        <dbReference type="EMBL" id="GBO03954.1"/>
    </source>
</evidence>
<sequence>MIKNGSVLHTFSNLSIDCFFRYCTGKNCGICDSEKDTYIKENGCSSLFSRKRLVNLLTEKRRPLEGIDSSLFLLEHNSYSKKMLSSQKIVSLCLISLLSTLMVSAHHGGNQGGGGLGEILVAGLIAKMLSEHHQHKHHQSHPIFIPMPVHHGHHKK</sequence>
<feature type="region of interest" description="Disordered" evidence="1">
    <location>
        <begin position="137"/>
        <end position="156"/>
    </location>
</feature>
<comment type="caution">
    <text evidence="2">The sequence shown here is derived from an EMBL/GenBank/DDBJ whole genome shotgun (WGS) entry which is preliminary data.</text>
</comment>
<proteinExistence type="predicted"/>
<dbReference type="Proteomes" id="UP000499080">
    <property type="component" value="Unassembled WGS sequence"/>
</dbReference>